<sequence length="111" mass="12164">MATMVCLTLLVPTHAQQRVIDFLLTHDAAQVEFSMHAVAARGPLVRMQLDEERVLGFASRTEVKLILPQPVCESLLPPLRALLAGCDGGFWITPVAHFEAFNERPTAACVP</sequence>
<dbReference type="InterPro" id="IPR021634">
    <property type="entry name" value="DUF3240"/>
</dbReference>
<dbReference type="Pfam" id="PF11582">
    <property type="entry name" value="DUF3240"/>
    <property type="match status" value="1"/>
</dbReference>
<evidence type="ECO:0000313" key="1">
    <source>
        <dbReference type="EMBL" id="MDZ5457060.1"/>
    </source>
</evidence>
<proteinExistence type="predicted"/>
<accession>A0ABU5ID60</accession>
<name>A0ABU5ID60_9BURK</name>
<evidence type="ECO:0000313" key="2">
    <source>
        <dbReference type="Proteomes" id="UP001293718"/>
    </source>
</evidence>
<organism evidence="1 2">
    <name type="scientific">Azohydromonas lata</name>
    <dbReference type="NCBI Taxonomy" id="45677"/>
    <lineage>
        <taxon>Bacteria</taxon>
        <taxon>Pseudomonadati</taxon>
        <taxon>Pseudomonadota</taxon>
        <taxon>Betaproteobacteria</taxon>
        <taxon>Burkholderiales</taxon>
        <taxon>Sphaerotilaceae</taxon>
        <taxon>Azohydromonas</taxon>
    </lineage>
</organism>
<comment type="caution">
    <text evidence="1">The sequence shown here is derived from an EMBL/GenBank/DDBJ whole genome shotgun (WGS) entry which is preliminary data.</text>
</comment>
<gene>
    <name evidence="1" type="ORF">SM757_10815</name>
</gene>
<dbReference type="InterPro" id="IPR015867">
    <property type="entry name" value="N-reg_PII/ATP_PRibTrfase_C"/>
</dbReference>
<protein>
    <submittedName>
        <fullName evidence="1">DUF3240 family protein</fullName>
    </submittedName>
</protein>
<keyword evidence="2" id="KW-1185">Reference proteome</keyword>
<dbReference type="Proteomes" id="UP001293718">
    <property type="component" value="Unassembled WGS sequence"/>
</dbReference>
<dbReference type="Gene3D" id="3.30.70.120">
    <property type="match status" value="1"/>
</dbReference>
<reference evidence="1 2" key="1">
    <citation type="submission" date="2023-11" db="EMBL/GenBank/DDBJ databases">
        <title>Draft genome of Azohydromonas lata strain H1 (DSM1123), a polyhydroxyalkanoate producer.</title>
        <authorList>
            <person name="Traversa D."/>
            <person name="D'Addabbo P."/>
            <person name="Pazzani C."/>
            <person name="Manzari C."/>
            <person name="Chiara M."/>
            <person name="Scrascia M."/>
        </authorList>
    </citation>
    <scope>NUCLEOTIDE SEQUENCE [LARGE SCALE GENOMIC DNA]</scope>
    <source>
        <strain evidence="1 2">H1</strain>
    </source>
</reference>
<dbReference type="RefSeq" id="WP_322465476.1">
    <property type="nucleotide sequence ID" value="NZ_JAXOJX010000014.1"/>
</dbReference>
<dbReference type="EMBL" id="JAXOJX010000014">
    <property type="protein sequence ID" value="MDZ5457060.1"/>
    <property type="molecule type" value="Genomic_DNA"/>
</dbReference>